<evidence type="ECO:0000256" key="6">
    <source>
        <dbReference type="HAMAP-Rule" id="MF_00564"/>
    </source>
</evidence>
<dbReference type="NCBIfam" id="TIGR01966">
    <property type="entry name" value="RNasePH"/>
    <property type="match status" value="1"/>
</dbReference>
<keyword evidence="2 6" id="KW-0698">rRNA processing</keyword>
<comment type="catalytic activity">
    <reaction evidence="6">
        <text>tRNA(n+1) + phosphate = tRNA(n) + a ribonucleoside 5'-diphosphate</text>
        <dbReference type="Rhea" id="RHEA:10628"/>
        <dbReference type="Rhea" id="RHEA-COMP:17343"/>
        <dbReference type="Rhea" id="RHEA-COMP:17344"/>
        <dbReference type="ChEBI" id="CHEBI:43474"/>
        <dbReference type="ChEBI" id="CHEBI:57930"/>
        <dbReference type="ChEBI" id="CHEBI:173114"/>
        <dbReference type="EC" id="2.7.7.56"/>
    </reaction>
</comment>
<evidence type="ECO:0000256" key="2">
    <source>
        <dbReference type="ARBA" id="ARBA00022552"/>
    </source>
</evidence>
<sequence length="246" mass="27198">MSNTRSFNRSNSEFRPVKITRNCNIWAEGSVLIEFGQTKVLCTASVSNKLPQFIKDQKLNHGWLTAEYNMLPRATSTRNSREGRKGGGISGRTMEIQRLIGRALRNAVDLEKMQDISIVIDCDVLQADGGTRTTAINGACIALYDACQYLVTNGLVAENPFKEFVAAISIGIDNDDILVDLDYSEDSNIGADCNLVMSESAQVIEFQLSAEKQSFSKQKLDQVYTLGQDSIEKIITLQKESLGIDK</sequence>
<comment type="function">
    <text evidence="6">Phosphorolytic 3'-5' exoribonuclease that plays an important role in tRNA 3'-end maturation. Removes nucleotide residues following the 3'-CCA terminus of tRNAs; can also add nucleotides to the ends of RNA molecules by using nucleoside diphosphates as substrates, but this may not be physiologically important. Probably plays a role in initiation of 16S rRNA degradation (leading to ribosome degradation) during starvation.</text>
</comment>
<dbReference type="SUPFAM" id="SSF55666">
    <property type="entry name" value="Ribonuclease PH domain 2-like"/>
    <property type="match status" value="1"/>
</dbReference>
<dbReference type="InterPro" id="IPR050080">
    <property type="entry name" value="RNase_PH"/>
</dbReference>
<evidence type="ECO:0000259" key="8">
    <source>
        <dbReference type="Pfam" id="PF03725"/>
    </source>
</evidence>
<feature type="binding site" evidence="6">
    <location>
        <begin position="130"/>
        <end position="132"/>
    </location>
    <ligand>
        <name>phosphate</name>
        <dbReference type="ChEBI" id="CHEBI:43474"/>
        <note>substrate</note>
    </ligand>
</feature>
<dbReference type="InterPro" id="IPR002381">
    <property type="entry name" value="RNase_PH_bac-type"/>
</dbReference>
<keyword evidence="5" id="KW-0694">RNA-binding</keyword>
<dbReference type="GO" id="GO:0000049">
    <property type="term" value="F:tRNA binding"/>
    <property type="evidence" value="ECO:0007669"/>
    <property type="project" value="UniProtKB-UniRule"/>
</dbReference>
<dbReference type="GO" id="GO:0009022">
    <property type="term" value="F:tRNA nucleotidyltransferase activity"/>
    <property type="evidence" value="ECO:0007669"/>
    <property type="project" value="UniProtKB-UniRule"/>
</dbReference>
<evidence type="ECO:0000256" key="3">
    <source>
        <dbReference type="ARBA" id="ARBA00022555"/>
    </source>
</evidence>
<organism evidence="9 10">
    <name type="scientific">Psittacicella gerlachiana</name>
    <dbReference type="NCBI Taxonomy" id="2028574"/>
    <lineage>
        <taxon>Bacteria</taxon>
        <taxon>Pseudomonadati</taxon>
        <taxon>Pseudomonadota</taxon>
        <taxon>Gammaproteobacteria</taxon>
        <taxon>Pasteurellales</taxon>
        <taxon>Psittacicellaceae</taxon>
        <taxon>Psittacicella</taxon>
    </lineage>
</organism>
<dbReference type="InterPro" id="IPR018336">
    <property type="entry name" value="RNase_PH_CS"/>
</dbReference>
<keyword evidence="4 6" id="KW-0819">tRNA processing</keyword>
<dbReference type="Pfam" id="PF01138">
    <property type="entry name" value="RNase_PH"/>
    <property type="match status" value="1"/>
</dbReference>
<dbReference type="InterPro" id="IPR001247">
    <property type="entry name" value="ExoRNase_PH_dom1"/>
</dbReference>
<dbReference type="AlphaFoldDB" id="A0A3A1Y4D6"/>
<keyword evidence="3 6" id="KW-0820">tRNA-binding</keyword>
<evidence type="ECO:0000313" key="9">
    <source>
        <dbReference type="EMBL" id="RIY33172.1"/>
    </source>
</evidence>
<comment type="similarity">
    <text evidence="1 6">Belongs to the RNase PH family.</text>
</comment>
<evidence type="ECO:0000259" key="7">
    <source>
        <dbReference type="Pfam" id="PF01138"/>
    </source>
</evidence>
<dbReference type="RefSeq" id="WP_119535138.1">
    <property type="nucleotide sequence ID" value="NZ_NRJF01000202.1"/>
</dbReference>
<dbReference type="EMBL" id="NRJF01000202">
    <property type="protein sequence ID" value="RIY33172.1"/>
    <property type="molecule type" value="Genomic_DNA"/>
</dbReference>
<dbReference type="Proteomes" id="UP000265964">
    <property type="component" value="Unassembled WGS sequence"/>
</dbReference>
<reference evidence="9 10" key="1">
    <citation type="submission" date="2017-08" db="EMBL/GenBank/DDBJ databases">
        <title>Reclassification of Bisgaard taxon 37 and 44.</title>
        <authorList>
            <person name="Christensen H."/>
        </authorList>
    </citation>
    <scope>NUCLEOTIDE SEQUENCE [LARGE SCALE GENOMIC DNA]</scope>
    <source>
        <strain evidence="9 10">EEAB3T1</strain>
    </source>
</reference>
<comment type="subunit">
    <text evidence="6">Homohexameric ring arranged as a trimer of dimers.</text>
</comment>
<dbReference type="PANTHER" id="PTHR11953:SF0">
    <property type="entry name" value="EXOSOME COMPLEX COMPONENT RRP41"/>
    <property type="match status" value="1"/>
</dbReference>
<dbReference type="InterPro" id="IPR015847">
    <property type="entry name" value="ExoRNase_PH_dom2"/>
</dbReference>
<dbReference type="GO" id="GO:0000175">
    <property type="term" value="F:3'-5'-RNA exonuclease activity"/>
    <property type="evidence" value="ECO:0007669"/>
    <property type="project" value="UniProtKB-UniRule"/>
</dbReference>
<feature type="domain" description="Exoribonuclease phosphorolytic" evidence="7">
    <location>
        <begin position="13"/>
        <end position="146"/>
    </location>
</feature>
<dbReference type="EC" id="2.7.7.56" evidence="6"/>
<dbReference type="PROSITE" id="PS01277">
    <property type="entry name" value="RIBONUCLEASE_PH"/>
    <property type="match status" value="1"/>
</dbReference>
<dbReference type="InterPro" id="IPR027408">
    <property type="entry name" value="PNPase/RNase_PH_dom_sf"/>
</dbReference>
<proteinExistence type="inferred from homology"/>
<accession>A0A3A1Y4D6</accession>
<keyword evidence="6" id="KW-0808">Transferase</keyword>
<keyword evidence="10" id="KW-1185">Reference proteome</keyword>
<feature type="binding site" evidence="6">
    <location>
        <position position="92"/>
    </location>
    <ligand>
        <name>phosphate</name>
        <dbReference type="ChEBI" id="CHEBI:43474"/>
        <note>substrate</note>
    </ligand>
</feature>
<protein>
    <recommendedName>
        <fullName evidence="6">Ribonuclease PH</fullName>
        <shortName evidence="6">RNase PH</shortName>
        <ecNumber evidence="6">2.7.7.56</ecNumber>
    </recommendedName>
    <alternativeName>
        <fullName evidence="6">tRNA nucleotidyltransferase</fullName>
    </alternativeName>
</protein>
<dbReference type="HAMAP" id="MF_00564">
    <property type="entry name" value="RNase_PH"/>
    <property type="match status" value="1"/>
</dbReference>
<evidence type="ECO:0000313" key="10">
    <source>
        <dbReference type="Proteomes" id="UP000265964"/>
    </source>
</evidence>
<dbReference type="Pfam" id="PF03725">
    <property type="entry name" value="RNase_PH_C"/>
    <property type="match status" value="1"/>
</dbReference>
<dbReference type="Gene3D" id="3.30.230.70">
    <property type="entry name" value="GHMP Kinase, N-terminal domain"/>
    <property type="match status" value="1"/>
</dbReference>
<evidence type="ECO:0000256" key="1">
    <source>
        <dbReference type="ARBA" id="ARBA00006678"/>
    </source>
</evidence>
<dbReference type="GO" id="GO:0016075">
    <property type="term" value="P:rRNA catabolic process"/>
    <property type="evidence" value="ECO:0007669"/>
    <property type="project" value="UniProtKB-UniRule"/>
</dbReference>
<evidence type="ECO:0000256" key="4">
    <source>
        <dbReference type="ARBA" id="ARBA00022694"/>
    </source>
</evidence>
<evidence type="ECO:0000256" key="5">
    <source>
        <dbReference type="ARBA" id="ARBA00022884"/>
    </source>
</evidence>
<name>A0A3A1Y4D6_9GAMM</name>
<dbReference type="FunFam" id="3.30.230.70:FF:000003">
    <property type="entry name" value="Ribonuclease PH"/>
    <property type="match status" value="1"/>
</dbReference>
<dbReference type="OrthoDB" id="9802265at2"/>
<dbReference type="InterPro" id="IPR036345">
    <property type="entry name" value="ExoRNase_PH_dom2_sf"/>
</dbReference>
<dbReference type="PANTHER" id="PTHR11953">
    <property type="entry name" value="EXOSOME COMPLEX COMPONENT"/>
    <property type="match status" value="1"/>
</dbReference>
<gene>
    <name evidence="6" type="primary">rph</name>
    <name evidence="9" type="ORF">CKF59_06500</name>
</gene>
<dbReference type="SUPFAM" id="SSF54211">
    <property type="entry name" value="Ribosomal protein S5 domain 2-like"/>
    <property type="match status" value="1"/>
</dbReference>
<comment type="caution">
    <text evidence="9">The sequence shown here is derived from an EMBL/GenBank/DDBJ whole genome shotgun (WGS) entry which is preliminary data.</text>
</comment>
<feature type="domain" description="Exoribonuclease phosphorolytic" evidence="8">
    <location>
        <begin position="164"/>
        <end position="229"/>
    </location>
</feature>
<dbReference type="GO" id="GO:0008033">
    <property type="term" value="P:tRNA processing"/>
    <property type="evidence" value="ECO:0007669"/>
    <property type="project" value="UniProtKB-UniRule"/>
</dbReference>
<keyword evidence="6" id="KW-0548">Nucleotidyltransferase</keyword>
<dbReference type="GO" id="GO:0031125">
    <property type="term" value="P:rRNA 3'-end processing"/>
    <property type="evidence" value="ECO:0007669"/>
    <property type="project" value="UniProtKB-ARBA"/>
</dbReference>
<dbReference type="InterPro" id="IPR020568">
    <property type="entry name" value="Ribosomal_Su5_D2-typ_SF"/>
</dbReference>